<keyword evidence="1" id="KW-0812">Transmembrane</keyword>
<dbReference type="EMBL" id="BSEV01000019">
    <property type="protein sequence ID" value="GLK12973.1"/>
    <property type="molecule type" value="Genomic_DNA"/>
</dbReference>
<evidence type="ECO:0000256" key="1">
    <source>
        <dbReference type="SAM" id="Phobius"/>
    </source>
</evidence>
<keyword evidence="1" id="KW-0472">Membrane</keyword>
<dbReference type="AlphaFoldDB" id="A0A9W6MGI8"/>
<accession>A0A9W6MGI8</accession>
<reference evidence="2" key="2">
    <citation type="submission" date="2023-01" db="EMBL/GenBank/DDBJ databases">
        <authorList>
            <person name="Sun Q."/>
            <person name="Evtushenko L."/>
        </authorList>
    </citation>
    <scope>NUCLEOTIDE SEQUENCE</scope>
    <source>
        <strain evidence="2">VKM Ac-2007</strain>
    </source>
</reference>
<proteinExistence type="predicted"/>
<feature type="transmembrane region" description="Helical" evidence="1">
    <location>
        <begin position="20"/>
        <end position="37"/>
    </location>
</feature>
<keyword evidence="3" id="KW-1185">Reference proteome</keyword>
<feature type="transmembrane region" description="Helical" evidence="1">
    <location>
        <begin position="204"/>
        <end position="221"/>
    </location>
</feature>
<evidence type="ECO:0000313" key="3">
    <source>
        <dbReference type="Proteomes" id="UP001143474"/>
    </source>
</evidence>
<dbReference type="RefSeq" id="WP_271221275.1">
    <property type="nucleotide sequence ID" value="NZ_BAAAVD010000012.1"/>
</dbReference>
<comment type="caution">
    <text evidence="2">The sequence shown here is derived from an EMBL/GenBank/DDBJ whole genome shotgun (WGS) entry which is preliminary data.</text>
</comment>
<feature type="transmembrane region" description="Helical" evidence="1">
    <location>
        <begin position="132"/>
        <end position="151"/>
    </location>
</feature>
<evidence type="ECO:0000313" key="2">
    <source>
        <dbReference type="EMBL" id="GLK12973.1"/>
    </source>
</evidence>
<reference evidence="2" key="1">
    <citation type="journal article" date="2014" name="Int. J. Syst. Evol. Microbiol.">
        <title>Complete genome sequence of Corynebacterium casei LMG S-19264T (=DSM 44701T), isolated from a smear-ripened cheese.</title>
        <authorList>
            <consortium name="US DOE Joint Genome Institute (JGI-PGF)"/>
            <person name="Walter F."/>
            <person name="Albersmeier A."/>
            <person name="Kalinowski J."/>
            <person name="Ruckert C."/>
        </authorList>
    </citation>
    <scope>NUCLEOTIDE SEQUENCE</scope>
    <source>
        <strain evidence="2">VKM Ac-2007</strain>
    </source>
</reference>
<gene>
    <name evidence="2" type="ORF">GCM10017600_63830</name>
</gene>
<feature type="transmembrane region" description="Helical" evidence="1">
    <location>
        <begin position="90"/>
        <end position="112"/>
    </location>
</feature>
<dbReference type="Proteomes" id="UP001143474">
    <property type="component" value="Unassembled WGS sequence"/>
</dbReference>
<organism evidence="2 3">
    <name type="scientific">Streptosporangium carneum</name>
    <dbReference type="NCBI Taxonomy" id="47481"/>
    <lineage>
        <taxon>Bacteria</taxon>
        <taxon>Bacillati</taxon>
        <taxon>Actinomycetota</taxon>
        <taxon>Actinomycetes</taxon>
        <taxon>Streptosporangiales</taxon>
        <taxon>Streptosporangiaceae</taxon>
        <taxon>Streptosporangium</taxon>
    </lineage>
</organism>
<keyword evidence="1" id="KW-1133">Transmembrane helix</keyword>
<feature type="transmembrane region" description="Helical" evidence="1">
    <location>
        <begin position="49"/>
        <end position="70"/>
    </location>
</feature>
<protein>
    <submittedName>
        <fullName evidence="2">Uncharacterized protein</fullName>
    </submittedName>
</protein>
<name>A0A9W6MGI8_9ACTN</name>
<sequence>MKRLDLWSHEIRRAGPTALLGPPALVVLAVLLAAFGTRIGSREGNTARFLVAFVEMGIPLLTGLLAASLVGRDRAVELRLALPSAYRATLLRRLAVTVGWAGVCALAISALLTAGGWWERLPLSPGGVAGQLAWLSPTLWLTALGLLAYAASRTTVAATATVALVWVVEQALSEALRDNPASRWLYLFATTRGVADGDWLPNRLVLLATALPLAVAAWFLLGDVERFLGGEDE</sequence>